<evidence type="ECO:0000313" key="4">
    <source>
        <dbReference type="EMBL" id="PCH34004.1"/>
    </source>
</evidence>
<feature type="compositionally biased region" description="Low complexity" evidence="1">
    <location>
        <begin position="351"/>
        <end position="360"/>
    </location>
</feature>
<dbReference type="Proteomes" id="UP000218811">
    <property type="component" value="Unassembled WGS sequence"/>
</dbReference>
<feature type="compositionally biased region" description="Polar residues" evidence="1">
    <location>
        <begin position="452"/>
        <end position="468"/>
    </location>
</feature>
<dbReference type="GO" id="GO:0001156">
    <property type="term" value="F:TFIIIC-class transcription factor complex binding"/>
    <property type="evidence" value="ECO:0007669"/>
    <property type="project" value="TreeGrafter"/>
</dbReference>
<dbReference type="GO" id="GO:0070898">
    <property type="term" value="P:RNA polymerase III preinitiation complex assembly"/>
    <property type="evidence" value="ECO:0007669"/>
    <property type="project" value="TreeGrafter"/>
</dbReference>
<feature type="domain" description="Myb-like" evidence="2">
    <location>
        <begin position="546"/>
        <end position="593"/>
    </location>
</feature>
<dbReference type="PROSITE" id="PS50090">
    <property type="entry name" value="MYB_LIKE"/>
    <property type="match status" value="1"/>
</dbReference>
<dbReference type="Gene3D" id="1.10.10.60">
    <property type="entry name" value="Homeodomain-like"/>
    <property type="match status" value="1"/>
</dbReference>
<reference evidence="4 5" key="1">
    <citation type="journal article" date="2012" name="Science">
        <title>The Paleozoic origin of enzymatic lignin decomposition reconstructed from 31 fungal genomes.</title>
        <authorList>
            <person name="Floudas D."/>
            <person name="Binder M."/>
            <person name="Riley R."/>
            <person name="Barry K."/>
            <person name="Blanchette R.A."/>
            <person name="Henrissat B."/>
            <person name="Martinez A.T."/>
            <person name="Otillar R."/>
            <person name="Spatafora J.W."/>
            <person name="Yadav J.S."/>
            <person name="Aerts A."/>
            <person name="Benoit I."/>
            <person name="Boyd A."/>
            <person name="Carlson A."/>
            <person name="Copeland A."/>
            <person name="Coutinho P.M."/>
            <person name="de Vries R.P."/>
            <person name="Ferreira P."/>
            <person name="Findley K."/>
            <person name="Foster B."/>
            <person name="Gaskell J."/>
            <person name="Glotzer D."/>
            <person name="Gorecki P."/>
            <person name="Heitman J."/>
            <person name="Hesse C."/>
            <person name="Hori C."/>
            <person name="Igarashi K."/>
            <person name="Jurgens J.A."/>
            <person name="Kallen N."/>
            <person name="Kersten P."/>
            <person name="Kohler A."/>
            <person name="Kuees U."/>
            <person name="Kumar T.K.A."/>
            <person name="Kuo A."/>
            <person name="LaButti K."/>
            <person name="Larrondo L.F."/>
            <person name="Lindquist E."/>
            <person name="Ling A."/>
            <person name="Lombard V."/>
            <person name="Lucas S."/>
            <person name="Lundell T."/>
            <person name="Martin R."/>
            <person name="McLaughlin D.J."/>
            <person name="Morgenstern I."/>
            <person name="Morin E."/>
            <person name="Murat C."/>
            <person name="Nagy L.G."/>
            <person name="Nolan M."/>
            <person name="Ohm R.A."/>
            <person name="Patyshakuliyeva A."/>
            <person name="Rokas A."/>
            <person name="Ruiz-Duenas F.J."/>
            <person name="Sabat G."/>
            <person name="Salamov A."/>
            <person name="Samejima M."/>
            <person name="Schmutz J."/>
            <person name="Slot J.C."/>
            <person name="St John F."/>
            <person name="Stenlid J."/>
            <person name="Sun H."/>
            <person name="Sun S."/>
            <person name="Syed K."/>
            <person name="Tsang A."/>
            <person name="Wiebenga A."/>
            <person name="Young D."/>
            <person name="Pisabarro A."/>
            <person name="Eastwood D.C."/>
            <person name="Martin F."/>
            <person name="Cullen D."/>
            <person name="Grigoriev I.V."/>
            <person name="Hibbett D.S."/>
        </authorList>
    </citation>
    <scope>NUCLEOTIDE SEQUENCE [LARGE SCALE GENOMIC DNA]</scope>
    <source>
        <strain evidence="4 5">MD-104</strain>
    </source>
</reference>
<dbReference type="AlphaFoldDB" id="A0A2H3JBF4"/>
<dbReference type="InterPro" id="IPR001005">
    <property type="entry name" value="SANT/Myb"/>
</dbReference>
<evidence type="ECO:0000259" key="2">
    <source>
        <dbReference type="PROSITE" id="PS50090"/>
    </source>
</evidence>
<dbReference type="PANTHER" id="PTHR22929:SF0">
    <property type="entry name" value="TRANSCRIPTION FACTOR TFIIIB COMPONENT B'' HOMOLOG"/>
    <property type="match status" value="1"/>
</dbReference>
<evidence type="ECO:0000259" key="3">
    <source>
        <dbReference type="PROSITE" id="PS51293"/>
    </source>
</evidence>
<dbReference type="SMART" id="SM00717">
    <property type="entry name" value="SANT"/>
    <property type="match status" value="1"/>
</dbReference>
<accession>A0A2H3JBF4</accession>
<dbReference type="Pfam" id="PF15963">
    <property type="entry name" value="Myb_DNA-bind_7"/>
    <property type="match status" value="1"/>
</dbReference>
<evidence type="ECO:0000313" key="5">
    <source>
        <dbReference type="Proteomes" id="UP000218811"/>
    </source>
</evidence>
<dbReference type="OMA" id="EDQHAKE"/>
<feature type="region of interest" description="Disordered" evidence="1">
    <location>
        <begin position="1"/>
        <end position="128"/>
    </location>
</feature>
<dbReference type="EMBL" id="KB467831">
    <property type="protein sequence ID" value="PCH34004.1"/>
    <property type="molecule type" value="Genomic_DNA"/>
</dbReference>
<dbReference type="CDD" id="cd00167">
    <property type="entry name" value="SANT"/>
    <property type="match status" value="1"/>
</dbReference>
<feature type="compositionally biased region" description="Polar residues" evidence="1">
    <location>
        <begin position="643"/>
        <end position="652"/>
    </location>
</feature>
<evidence type="ECO:0000256" key="1">
    <source>
        <dbReference type="SAM" id="MobiDB-lite"/>
    </source>
</evidence>
<dbReference type="OrthoDB" id="272624at2759"/>
<feature type="region of interest" description="Disordered" evidence="1">
    <location>
        <begin position="643"/>
        <end position="695"/>
    </location>
</feature>
<proteinExistence type="predicted"/>
<dbReference type="PROSITE" id="PS51293">
    <property type="entry name" value="SANT"/>
    <property type="match status" value="1"/>
</dbReference>
<dbReference type="PANTHER" id="PTHR22929">
    <property type="entry name" value="RNA POLYMERASE III TRANSCRIPTION INITIATION FACTOR B"/>
    <property type="match status" value="1"/>
</dbReference>
<name>A0A2H3JBF4_WOLCO</name>
<dbReference type="STRING" id="742152.A0A2H3JBF4"/>
<dbReference type="InterPro" id="IPR039467">
    <property type="entry name" value="TFIIIB_B''_Myb"/>
</dbReference>
<dbReference type="SUPFAM" id="SSF46689">
    <property type="entry name" value="Homeodomain-like"/>
    <property type="match status" value="1"/>
</dbReference>
<keyword evidence="5" id="KW-1185">Reference proteome</keyword>
<dbReference type="InterPro" id="IPR009057">
    <property type="entry name" value="Homeodomain-like_sf"/>
</dbReference>
<feature type="region of interest" description="Disordered" evidence="1">
    <location>
        <begin position="211"/>
        <end position="375"/>
    </location>
</feature>
<feature type="domain" description="SANT" evidence="3">
    <location>
        <begin position="549"/>
        <end position="600"/>
    </location>
</feature>
<dbReference type="GO" id="GO:0000126">
    <property type="term" value="C:transcription factor TFIIIB complex"/>
    <property type="evidence" value="ECO:0007669"/>
    <property type="project" value="TreeGrafter"/>
</dbReference>
<feature type="compositionally biased region" description="Polar residues" evidence="1">
    <location>
        <begin position="88"/>
        <end position="109"/>
    </location>
</feature>
<organism evidence="4 5">
    <name type="scientific">Wolfiporia cocos (strain MD-104)</name>
    <name type="common">Brown rot fungus</name>
    <dbReference type="NCBI Taxonomy" id="742152"/>
    <lineage>
        <taxon>Eukaryota</taxon>
        <taxon>Fungi</taxon>
        <taxon>Dikarya</taxon>
        <taxon>Basidiomycota</taxon>
        <taxon>Agaricomycotina</taxon>
        <taxon>Agaricomycetes</taxon>
        <taxon>Polyporales</taxon>
        <taxon>Phaeolaceae</taxon>
        <taxon>Wolfiporia</taxon>
    </lineage>
</organism>
<sequence length="695" mass="74884">MSTRVQKGGTVFRPVAKPRPRPATETRHTSTAPDTRSSATSSSASQDTSDAPLRTVSEMSPPNVEPKRIASEPSTSQIVHEEGPPTQPQNDGTPSHNEYAFSASTSSYPRISVPTRESSRPPPVQTHLSHNVGMPLQTALTSTGNIIHIPSRELAPPIVVSQSRQIPVVVSSSAPPAHPPPVETLAGPSHNLPPMIVQSSGIIYPMYSAQQLPPPIDPSQIDPALMNPPDVMLPPSFPPELGYPHASASDDGPRVGINGESSVKLPRPRRKSSKKAGGGDEDTDGTATSTRRQHTRGADDTTDALAGVDADANNANKPPRKRRSRKASGDASGGEGDESSSSRKRRRSTNPRRSGSRSSSVVPFDASADPGEELDPTVVTMSALCDDTGQGRVSSRAAQIMTNHATWRAANKEKRARMKAIAEAKKYGRDIENDDETPNRTMEGPIQPDSAAGSSSQAPGDSANLSASSAQINAIDGARAANDEFDYTQSMSTSRYNVQIRIGANGEAILDEESLYVNRNEEQDTENYTHVEESDTSKFVNSLTYSKKTRGSRWSAEETELFFDALQQFGENYELISYILPGRDRKQCKNKFKAEDKKNPARITYCLSNKRPFDIETLSRMTGKDFSGPTPVIRAPTPLLSAQLDTSTSAESTDAAKKARKKSRTPGLRGADDGEEILGVLDDMEKEDSLFGDGN</sequence>
<protein>
    <submittedName>
        <fullName evidence="4">Uncharacterized protein</fullName>
    </submittedName>
</protein>
<dbReference type="InterPro" id="IPR017884">
    <property type="entry name" value="SANT_dom"/>
</dbReference>
<feature type="compositionally biased region" description="Low complexity" evidence="1">
    <location>
        <begin position="29"/>
        <end position="51"/>
    </location>
</feature>
<gene>
    <name evidence="4" type="ORF">WOLCODRAFT_94620</name>
</gene>
<feature type="region of interest" description="Disordered" evidence="1">
    <location>
        <begin position="427"/>
        <end position="468"/>
    </location>
</feature>